<evidence type="ECO:0000313" key="1">
    <source>
        <dbReference type="EMBL" id="STY28935.1"/>
    </source>
</evidence>
<dbReference type="Proteomes" id="UP000255297">
    <property type="component" value="Unassembled WGS sequence"/>
</dbReference>
<dbReference type="AlphaFoldDB" id="A0A378LPN3"/>
<organism evidence="1 2">
    <name type="scientific">Legionella wadsworthii</name>
    <dbReference type="NCBI Taxonomy" id="28088"/>
    <lineage>
        <taxon>Bacteria</taxon>
        <taxon>Pseudomonadati</taxon>
        <taxon>Pseudomonadota</taxon>
        <taxon>Gammaproteobacteria</taxon>
        <taxon>Legionellales</taxon>
        <taxon>Legionellaceae</taxon>
        <taxon>Legionella</taxon>
    </lineage>
</organism>
<proteinExistence type="predicted"/>
<reference evidence="1 2" key="1">
    <citation type="submission" date="2018-06" db="EMBL/GenBank/DDBJ databases">
        <authorList>
            <consortium name="Pathogen Informatics"/>
            <person name="Doyle S."/>
        </authorList>
    </citation>
    <scope>NUCLEOTIDE SEQUENCE [LARGE SCALE GENOMIC DNA]</scope>
    <source>
        <strain evidence="1 2">NCTC11532</strain>
    </source>
</reference>
<accession>A0A378LPN3</accession>
<gene>
    <name evidence="1" type="ORF">NCTC11532_01112</name>
</gene>
<dbReference type="OrthoDB" id="5649854at2"/>
<dbReference type="InterPro" id="IPR040808">
    <property type="entry name" value="DUF5630"/>
</dbReference>
<evidence type="ECO:0008006" key="3">
    <source>
        <dbReference type="Google" id="ProtNLM"/>
    </source>
</evidence>
<protein>
    <recommendedName>
        <fullName evidence="3">Ankyrin repeat protein</fullName>
    </recommendedName>
</protein>
<dbReference type="Pfam" id="PF18632">
    <property type="entry name" value="DUF5630"/>
    <property type="match status" value="1"/>
</dbReference>
<sequence>MRSFFDTKTLITQLQLSDKDNLLIYIFNQADENKKFELIKNQNVETIVRIAYHIENIEIFCGRVELKEHWEKIWCAYGVALSHQKNLPLILFFSQPQLNQFDLVRGAFFFHFSQEARKNMKKDFGFSEVESLKIAIQYRSVHAIQRYNEYLYHKIKKANPEESHLLFQELVSNSKRMLPQYGSYGYMVLAEAHGQNCIRLLNNHEIEKAEQEYKLVLEALDNATLILNESQYSIQNASLGFGLKYSNSWGFESPLQAKEFIIKYYEQTLDSMSFSDSAHSIKV</sequence>
<evidence type="ECO:0000313" key="2">
    <source>
        <dbReference type="Proteomes" id="UP000255297"/>
    </source>
</evidence>
<keyword evidence="2" id="KW-1185">Reference proteome</keyword>
<name>A0A378LPN3_9GAMM</name>
<dbReference type="STRING" id="1122170.GCA_000701265_01907"/>
<dbReference type="EMBL" id="UGPB01000001">
    <property type="protein sequence ID" value="STY28935.1"/>
    <property type="molecule type" value="Genomic_DNA"/>
</dbReference>